<comment type="similarity">
    <text evidence="1">Belongs to the PA28 family.</text>
</comment>
<feature type="domain" description="Proteasome activator PA28 C-terminal" evidence="4">
    <location>
        <begin position="2"/>
        <end position="85"/>
    </location>
</feature>
<organism evidence="5 6">
    <name type="scientific">Myodes glareolus</name>
    <name type="common">Bank vole</name>
    <name type="synonym">Clethrionomys glareolus</name>
    <dbReference type="NCBI Taxonomy" id="447135"/>
    <lineage>
        <taxon>Eukaryota</taxon>
        <taxon>Metazoa</taxon>
        <taxon>Chordata</taxon>
        <taxon>Craniata</taxon>
        <taxon>Vertebrata</taxon>
        <taxon>Euteleostomi</taxon>
        <taxon>Mammalia</taxon>
        <taxon>Eutheria</taxon>
        <taxon>Euarchontoglires</taxon>
        <taxon>Glires</taxon>
        <taxon>Rodentia</taxon>
        <taxon>Myomorpha</taxon>
        <taxon>Muroidea</taxon>
        <taxon>Cricetidae</taxon>
        <taxon>Arvicolinae</taxon>
        <taxon>Myodes</taxon>
    </lineage>
</organism>
<dbReference type="InterPro" id="IPR003186">
    <property type="entry name" value="PA28_C"/>
</dbReference>
<feature type="non-terminal residue" evidence="5">
    <location>
        <position position="89"/>
    </location>
</feature>
<dbReference type="Proteomes" id="UP001488838">
    <property type="component" value="Unassembled WGS sequence"/>
</dbReference>
<dbReference type="SUPFAM" id="SSF47216">
    <property type="entry name" value="Proteasome activator"/>
    <property type="match status" value="1"/>
</dbReference>
<dbReference type="InterPro" id="IPR036252">
    <property type="entry name" value="Proteasome_activ_sf"/>
</dbReference>
<dbReference type="PANTHER" id="PTHR10660:SF5">
    <property type="entry name" value="PROTEASOME ACTIVATOR COMPLEX SUBUNIT 1"/>
    <property type="match status" value="1"/>
</dbReference>
<evidence type="ECO:0000256" key="1">
    <source>
        <dbReference type="ARBA" id="ARBA00005883"/>
    </source>
</evidence>
<proteinExistence type="inferred from homology"/>
<dbReference type="GO" id="GO:0061133">
    <property type="term" value="F:endopeptidase activator activity"/>
    <property type="evidence" value="ECO:0007669"/>
    <property type="project" value="TreeGrafter"/>
</dbReference>
<accession>A0AAW0GUL4</accession>
<comment type="caution">
    <text evidence="5">The sequence shown here is derived from an EMBL/GenBank/DDBJ whole genome shotgun (WGS) entry which is preliminary data.</text>
</comment>
<dbReference type="AlphaFoldDB" id="A0AAW0GUL4"/>
<dbReference type="Pfam" id="PF02252">
    <property type="entry name" value="PA28_C"/>
    <property type="match status" value="1"/>
</dbReference>
<dbReference type="InterPro" id="IPR009077">
    <property type="entry name" value="Proteasome_activ_PA28"/>
</dbReference>
<evidence type="ECO:0000259" key="4">
    <source>
        <dbReference type="Pfam" id="PF02252"/>
    </source>
</evidence>
<dbReference type="EMBL" id="JBBHLL010003470">
    <property type="protein sequence ID" value="KAK7795101.1"/>
    <property type="molecule type" value="Genomic_DNA"/>
</dbReference>
<dbReference type="GO" id="GO:0008537">
    <property type="term" value="C:proteasome activator complex"/>
    <property type="evidence" value="ECO:0007669"/>
    <property type="project" value="InterPro"/>
</dbReference>
<dbReference type="GO" id="GO:0005654">
    <property type="term" value="C:nucleoplasm"/>
    <property type="evidence" value="ECO:0007669"/>
    <property type="project" value="TreeGrafter"/>
</dbReference>
<keyword evidence="2" id="KW-0647">Proteasome</keyword>
<dbReference type="InterPro" id="IPR036997">
    <property type="entry name" value="PA28_C_sf"/>
</dbReference>
<dbReference type="GO" id="GO:0019884">
    <property type="term" value="P:antigen processing and presentation of exogenous antigen"/>
    <property type="evidence" value="ECO:0007669"/>
    <property type="project" value="UniProtKB-ARBA"/>
</dbReference>
<dbReference type="GO" id="GO:2000045">
    <property type="term" value="P:regulation of G1/S transition of mitotic cell cycle"/>
    <property type="evidence" value="ECO:0007669"/>
    <property type="project" value="TreeGrafter"/>
</dbReference>
<protein>
    <recommendedName>
        <fullName evidence="4">Proteasome activator PA28 C-terminal domain-containing protein</fullName>
    </recommendedName>
</protein>
<gene>
    <name evidence="5" type="ORF">U0070_014527</name>
</gene>
<name>A0AAW0GUL4_MYOGA</name>
<keyword evidence="6" id="KW-1185">Reference proteome</keyword>
<evidence type="ECO:0000256" key="2">
    <source>
        <dbReference type="ARBA" id="ARBA00022942"/>
    </source>
</evidence>
<evidence type="ECO:0000256" key="3">
    <source>
        <dbReference type="ARBA" id="ARBA00037467"/>
    </source>
</evidence>
<dbReference type="FunFam" id="1.20.120.180:FF:000002">
    <property type="entry name" value="Proteasome activator complex subunit 1"/>
    <property type="match status" value="1"/>
</dbReference>
<evidence type="ECO:0000313" key="5">
    <source>
        <dbReference type="EMBL" id="KAK7795101.1"/>
    </source>
</evidence>
<dbReference type="GO" id="GO:0061136">
    <property type="term" value="P:regulation of proteasomal protein catabolic process"/>
    <property type="evidence" value="ECO:0007669"/>
    <property type="project" value="TreeGrafter"/>
</dbReference>
<feature type="non-terminal residue" evidence="5">
    <location>
        <position position="1"/>
    </location>
</feature>
<dbReference type="Gene3D" id="1.20.120.180">
    <property type="entry name" value="Proteasome activator pa28, C-terminal domain"/>
    <property type="match status" value="1"/>
</dbReference>
<comment type="function">
    <text evidence="3">Implicated in immunoproteasome assembly and required for efficient antigen processing. The PA28 activator complex enhances the generation of class I binding peptides by altering the cleavage pattern of the proteasome.</text>
</comment>
<sequence length="89" mass="9992">NHNEKIVVLLQRLKPEIKDVIEQLNLVTTCLQLQIPQLEDGNNCGVAVQEKVFELMTSLHTKLEGFHTQTSKYFSEKGDAVTKSSQVAP</sequence>
<reference evidence="5 6" key="1">
    <citation type="journal article" date="2023" name="bioRxiv">
        <title>Conserved and derived expression patterns and positive selection on dental genes reveal complex evolutionary context of ever-growing rodent molars.</title>
        <authorList>
            <person name="Calamari Z.T."/>
            <person name="Song A."/>
            <person name="Cohen E."/>
            <person name="Akter M."/>
            <person name="Roy R.D."/>
            <person name="Hallikas O."/>
            <person name="Christensen M.M."/>
            <person name="Li P."/>
            <person name="Marangoni P."/>
            <person name="Jernvall J."/>
            <person name="Klein O.D."/>
        </authorList>
    </citation>
    <scope>NUCLEOTIDE SEQUENCE [LARGE SCALE GENOMIC DNA]</scope>
    <source>
        <strain evidence="5">V071</strain>
    </source>
</reference>
<evidence type="ECO:0000313" key="6">
    <source>
        <dbReference type="Proteomes" id="UP001488838"/>
    </source>
</evidence>
<dbReference type="PANTHER" id="PTHR10660">
    <property type="entry name" value="PROTEASOME REGULATOR PA28"/>
    <property type="match status" value="1"/>
</dbReference>
<dbReference type="GO" id="GO:0005737">
    <property type="term" value="C:cytoplasm"/>
    <property type="evidence" value="ECO:0007669"/>
    <property type="project" value="TreeGrafter"/>
</dbReference>